<dbReference type="STRING" id="154538.A0A1M2V6P5"/>
<dbReference type="AlphaFoldDB" id="A0A1M2V6P5"/>
<reference evidence="2 3" key="1">
    <citation type="submission" date="2016-10" db="EMBL/GenBank/DDBJ databases">
        <title>Genome sequence of the basidiomycete white-rot fungus Trametes pubescens.</title>
        <authorList>
            <person name="Makela M.R."/>
            <person name="Granchi Z."/>
            <person name="Peng M."/>
            <person name="De Vries R.P."/>
            <person name="Grigoriev I."/>
            <person name="Riley R."/>
            <person name="Hilden K."/>
        </authorList>
    </citation>
    <scope>NUCLEOTIDE SEQUENCE [LARGE SCALE GENOMIC DNA]</scope>
    <source>
        <strain evidence="2 3">FBCC735</strain>
    </source>
</reference>
<dbReference type="InterPro" id="IPR000210">
    <property type="entry name" value="BTB/POZ_dom"/>
</dbReference>
<sequence length="380" mass="43400">MENRISHATATPDKITREEHPQLYFANGDIVLQAKLPSETENLSFQMYCVHKAVLSLHSVVFSNLFADGSANLESVYDGRPLIEMFDDADDLSNLLLFVYKPSDYLMRTSHPDTPFELRGAVRLASKYLLDEARADMIRRVTMDWPLTIDDWDICGGEREGLVRVWRDQRDRNVSSHFVTQRTIAVRTLEPVSAIVFAQEHGCSGILPVAFYRLASIDISAEWELRCYLSAEPPCARWSLCDKENLVRYIKGRQALEGYHRAVARQMAAGDILSENCLPWCTIDPPSPSTGDDNLEEYMKDAPCFHFIWTLKELVWGTQPSYDPLAALLKLADAERSPSEKLKRTCPHRLCLECKDSLHKWVHSARAGLWECLPNYFQLQ</sequence>
<accession>A0A1M2V6P5</accession>
<evidence type="ECO:0000313" key="2">
    <source>
        <dbReference type="EMBL" id="OJT03253.1"/>
    </source>
</evidence>
<evidence type="ECO:0000313" key="3">
    <source>
        <dbReference type="Proteomes" id="UP000184267"/>
    </source>
</evidence>
<keyword evidence="3" id="KW-1185">Reference proteome</keyword>
<dbReference type="EMBL" id="MNAD01001621">
    <property type="protein sequence ID" value="OJT03253.1"/>
    <property type="molecule type" value="Genomic_DNA"/>
</dbReference>
<evidence type="ECO:0000259" key="1">
    <source>
        <dbReference type="PROSITE" id="PS50097"/>
    </source>
</evidence>
<protein>
    <recommendedName>
        <fullName evidence="1">BTB domain-containing protein</fullName>
    </recommendedName>
</protein>
<dbReference type="Proteomes" id="UP000184267">
    <property type="component" value="Unassembled WGS sequence"/>
</dbReference>
<name>A0A1M2V6P5_TRAPU</name>
<comment type="caution">
    <text evidence="2">The sequence shown here is derived from an EMBL/GenBank/DDBJ whole genome shotgun (WGS) entry which is preliminary data.</text>
</comment>
<proteinExistence type="predicted"/>
<dbReference type="PROSITE" id="PS50097">
    <property type="entry name" value="BTB"/>
    <property type="match status" value="1"/>
</dbReference>
<dbReference type="OrthoDB" id="3268787at2759"/>
<organism evidence="2 3">
    <name type="scientific">Trametes pubescens</name>
    <name type="common">White-rot fungus</name>
    <dbReference type="NCBI Taxonomy" id="154538"/>
    <lineage>
        <taxon>Eukaryota</taxon>
        <taxon>Fungi</taxon>
        <taxon>Dikarya</taxon>
        <taxon>Basidiomycota</taxon>
        <taxon>Agaricomycotina</taxon>
        <taxon>Agaricomycetes</taxon>
        <taxon>Polyporales</taxon>
        <taxon>Polyporaceae</taxon>
        <taxon>Trametes</taxon>
    </lineage>
</organism>
<gene>
    <name evidence="2" type="ORF">TRAPUB_6158</name>
</gene>
<dbReference type="Pfam" id="PF00651">
    <property type="entry name" value="BTB"/>
    <property type="match status" value="1"/>
</dbReference>
<feature type="domain" description="BTB" evidence="1">
    <location>
        <begin position="28"/>
        <end position="100"/>
    </location>
</feature>